<dbReference type="RefSeq" id="WP_158041067.1">
    <property type="nucleotide sequence ID" value="NZ_JACCFV010000001.1"/>
</dbReference>
<evidence type="ECO:0000259" key="2">
    <source>
        <dbReference type="SMART" id="SM00507"/>
    </source>
</evidence>
<accession>A0A7J5BQ53</accession>
<comment type="caution">
    <text evidence="3">The sequence shown here is derived from an EMBL/GenBank/DDBJ whole genome shotgun (WGS) entry which is preliminary data.</text>
</comment>
<evidence type="ECO:0000313" key="4">
    <source>
        <dbReference type="Proteomes" id="UP000467240"/>
    </source>
</evidence>
<feature type="domain" description="HNH nuclease" evidence="2">
    <location>
        <begin position="373"/>
        <end position="425"/>
    </location>
</feature>
<gene>
    <name evidence="3" type="ORF">F8O01_11830</name>
</gene>
<evidence type="ECO:0000256" key="1">
    <source>
        <dbReference type="SAM" id="MobiDB-lite"/>
    </source>
</evidence>
<proteinExistence type="predicted"/>
<dbReference type="CDD" id="cd00085">
    <property type="entry name" value="HNHc"/>
    <property type="match status" value="1"/>
</dbReference>
<sequence>MSHDDREASADPATALALACRALTDEVRSCSTALAGRTEHVAEASEAATYLDALELLTDLARTLQDLQSAGAAASARIENVLRERAMSEARIVHPEEPRAVEWLLREAAAELAASLVQTDRGMVHRLDASHELVTDYAATHTALATGRVSQQHADELRRAGTPVTDPDARAEYERVVLEYAETASPARTRAFAKREAERHATVPFAERHEHARDERRIRICELTDGMCQLSATLPAVEGYAIYDRLGRLAHASRGDDESRTIPQREADLLTDLLLGASLTGSDVQVGQHGTAPRIVGHVYVTVPARPLLDGTDPGSTTDSTPEERVALIDGRIPIAVSDAATLLAGARSFTRVLTDPTSGVAWATDTYRPTKAIREHLTVRDAHCRFPGCRTPVRNCDIDHTTDWQHGGDTTSTNLAALCRRHHTLKHRTRWTPRHDSNQPGVLHWTSPTGRVLTDIPEPPGPRPRRIAASD</sequence>
<reference evidence="3 4" key="1">
    <citation type="submission" date="2019-09" db="EMBL/GenBank/DDBJ databases">
        <title>Phylogeny of genus Pseudoclavibacter and closely related genus.</title>
        <authorList>
            <person name="Li Y."/>
        </authorList>
    </citation>
    <scope>NUCLEOTIDE SEQUENCE [LARGE SCALE GENOMIC DNA]</scope>
    <source>
        <strain evidence="3 4">DSM 23821</strain>
    </source>
</reference>
<protein>
    <submittedName>
        <fullName evidence="3">DUF222 domain-containing protein</fullName>
    </submittedName>
</protein>
<organism evidence="3 4">
    <name type="scientific">Pseudoclavibacter chungangensis</name>
    <dbReference type="NCBI Taxonomy" id="587635"/>
    <lineage>
        <taxon>Bacteria</taxon>
        <taxon>Bacillati</taxon>
        <taxon>Actinomycetota</taxon>
        <taxon>Actinomycetes</taxon>
        <taxon>Micrococcales</taxon>
        <taxon>Microbacteriaceae</taxon>
        <taxon>Pseudoclavibacter</taxon>
    </lineage>
</organism>
<evidence type="ECO:0000313" key="3">
    <source>
        <dbReference type="EMBL" id="KAB1655680.1"/>
    </source>
</evidence>
<dbReference type="InterPro" id="IPR003615">
    <property type="entry name" value="HNH_nuc"/>
</dbReference>
<dbReference type="Gene3D" id="1.10.30.50">
    <property type="match status" value="1"/>
</dbReference>
<dbReference type="Proteomes" id="UP000467240">
    <property type="component" value="Unassembled WGS sequence"/>
</dbReference>
<keyword evidence="4" id="KW-1185">Reference proteome</keyword>
<name>A0A7J5BQ53_9MICO</name>
<dbReference type="AlphaFoldDB" id="A0A7J5BQ53"/>
<feature type="region of interest" description="Disordered" evidence="1">
    <location>
        <begin position="432"/>
        <end position="472"/>
    </location>
</feature>
<dbReference type="SMART" id="SM00507">
    <property type="entry name" value="HNHc"/>
    <property type="match status" value="1"/>
</dbReference>
<dbReference type="OrthoDB" id="3261064at2"/>
<dbReference type="EMBL" id="WBJZ01000014">
    <property type="protein sequence ID" value="KAB1655680.1"/>
    <property type="molecule type" value="Genomic_DNA"/>
</dbReference>